<keyword evidence="13" id="KW-1185">Reference proteome</keyword>
<comment type="similarity">
    <text evidence="2 9">Belongs to the glycosyl hydrolase 7 (cellulase C) family.</text>
</comment>
<evidence type="ECO:0000313" key="13">
    <source>
        <dbReference type="Proteomes" id="UP001302812"/>
    </source>
</evidence>
<feature type="chain" id="PRO_5042997174" description="Glucanase" evidence="11">
    <location>
        <begin position="25"/>
        <end position="511"/>
    </location>
</feature>
<evidence type="ECO:0000256" key="10">
    <source>
        <dbReference type="SAM" id="Phobius"/>
    </source>
</evidence>
<proteinExistence type="inferred from homology"/>
<sequence>MLSVPSALLTLLSTATLHIPSSTAQQIGNLTPEIHPLLPTQFCNSTGGCTTLKTSIVADALNGARPFHLASDPSISCSNPLTLIATNTTPSESLCPSSESDPTTCLARNCVLEGLDYGSIGVATRGSALTLRQYLFNGEQYEAVSPRVYLLGEDGVNYAGLRLLNQELSFDVDVSRLGCGMNGALYLSEMSVDGGRSASEGVNPAGAEYGTGYCDAQCFTNVPWINGLPNLNSSGACCNEMDIWEANSLASVFTPHTCSSPGSFLCTGDECIRTPTGGSGVCDKDGCGLNTFALGVPTFYGPGTGQTVDTSRPFTIVTQFLTSDNTSTGTLTEIRRLYIQDGNLIPNTAETTNPAVQAMPGGFKGAVTQDYCSARNTSDFLRLGGMAGMGESLARGMVLVMSIWNSPGDFMSWLDGEGNGAGPCNATAGDPARIVELTPDVAVTFSNIRWGDIGSTFNLSSSSSSGADGGDVVASKVVTAESGAGLATGQAMGLMTGVVVGLAVMLGALLV</sequence>
<evidence type="ECO:0000256" key="1">
    <source>
        <dbReference type="ARBA" id="ARBA00000966"/>
    </source>
</evidence>
<evidence type="ECO:0000313" key="12">
    <source>
        <dbReference type="EMBL" id="KAK4108849.1"/>
    </source>
</evidence>
<gene>
    <name evidence="12" type="ORF">N656DRAFT_783805</name>
</gene>
<name>A0AAN6QEU2_9PEZI</name>
<dbReference type="Gene3D" id="2.70.100.10">
    <property type="entry name" value="Glycoside hydrolase, family 7, domain"/>
    <property type="match status" value="1"/>
</dbReference>
<keyword evidence="4 9" id="KW-0136">Cellulose degradation</keyword>
<comment type="caution">
    <text evidence="12">The sequence shown here is derived from an EMBL/GenBank/DDBJ whole genome shotgun (WGS) entry which is preliminary data.</text>
</comment>
<dbReference type="GO" id="GO:0008810">
    <property type="term" value="F:cellulase activity"/>
    <property type="evidence" value="ECO:0007669"/>
    <property type="project" value="UniProtKB-EC"/>
</dbReference>
<reference evidence="12" key="2">
    <citation type="submission" date="2023-05" db="EMBL/GenBank/DDBJ databases">
        <authorList>
            <consortium name="Lawrence Berkeley National Laboratory"/>
            <person name="Steindorff A."/>
            <person name="Hensen N."/>
            <person name="Bonometti L."/>
            <person name="Westerberg I."/>
            <person name="Brannstrom I.O."/>
            <person name="Guillou S."/>
            <person name="Cros-Aarteil S."/>
            <person name="Calhoun S."/>
            <person name="Haridas S."/>
            <person name="Kuo A."/>
            <person name="Mondo S."/>
            <person name="Pangilinan J."/>
            <person name="Riley R."/>
            <person name="Labutti K."/>
            <person name="Andreopoulos B."/>
            <person name="Lipzen A."/>
            <person name="Chen C."/>
            <person name="Yanf M."/>
            <person name="Daum C."/>
            <person name="Ng V."/>
            <person name="Clum A."/>
            <person name="Ohm R."/>
            <person name="Martin F."/>
            <person name="Silar P."/>
            <person name="Natvig D."/>
            <person name="Lalanne C."/>
            <person name="Gautier V."/>
            <person name="Ament-Velasquez S.L."/>
            <person name="Kruys A."/>
            <person name="Hutchinson M.I."/>
            <person name="Powell A.J."/>
            <person name="Barry K."/>
            <person name="Miller A.N."/>
            <person name="Grigoriev I.V."/>
            <person name="Debuchy R."/>
            <person name="Gladieux P."/>
            <person name="Thoren M.H."/>
            <person name="Johannesson H."/>
        </authorList>
    </citation>
    <scope>NUCLEOTIDE SEQUENCE</scope>
    <source>
        <strain evidence="12">CBS 508.74</strain>
    </source>
</reference>
<keyword evidence="11" id="KW-0732">Signal</keyword>
<evidence type="ECO:0000256" key="11">
    <source>
        <dbReference type="SAM" id="SignalP"/>
    </source>
</evidence>
<dbReference type="PANTHER" id="PTHR33753">
    <property type="entry name" value="1,4-BETA-D-GLUCAN CELLOBIOHYDROLASE B"/>
    <property type="match status" value="1"/>
</dbReference>
<feature type="transmembrane region" description="Helical" evidence="10">
    <location>
        <begin position="491"/>
        <end position="510"/>
    </location>
</feature>
<dbReference type="InterPro" id="IPR001722">
    <property type="entry name" value="Glyco_hydro_7"/>
</dbReference>
<dbReference type="GO" id="GO:0030245">
    <property type="term" value="P:cellulose catabolic process"/>
    <property type="evidence" value="ECO:0007669"/>
    <property type="project" value="UniProtKB-KW"/>
</dbReference>
<dbReference type="PRINTS" id="PR00734">
    <property type="entry name" value="GLHYDRLASE7"/>
</dbReference>
<evidence type="ECO:0000256" key="9">
    <source>
        <dbReference type="RuleBase" id="RU361164"/>
    </source>
</evidence>
<evidence type="ECO:0000256" key="8">
    <source>
        <dbReference type="ARBA" id="ARBA00023326"/>
    </source>
</evidence>
<dbReference type="InterPro" id="IPR037019">
    <property type="entry name" value="Glyco_hydro_7_sf"/>
</dbReference>
<dbReference type="GeneID" id="89940159"/>
<keyword evidence="10" id="KW-1133">Transmembrane helix</keyword>
<dbReference type="CDD" id="cd07999">
    <property type="entry name" value="GH7_CBH_EG"/>
    <property type="match status" value="1"/>
</dbReference>
<organism evidence="12 13">
    <name type="scientific">Canariomyces notabilis</name>
    <dbReference type="NCBI Taxonomy" id="2074819"/>
    <lineage>
        <taxon>Eukaryota</taxon>
        <taxon>Fungi</taxon>
        <taxon>Dikarya</taxon>
        <taxon>Ascomycota</taxon>
        <taxon>Pezizomycotina</taxon>
        <taxon>Sordariomycetes</taxon>
        <taxon>Sordariomycetidae</taxon>
        <taxon>Sordariales</taxon>
        <taxon>Chaetomiaceae</taxon>
        <taxon>Canariomyces</taxon>
    </lineage>
</organism>
<keyword evidence="3 9" id="KW-0378">Hydrolase</keyword>
<keyword evidence="7 9" id="KW-0326">Glycosidase</keyword>
<dbReference type="EMBL" id="MU853360">
    <property type="protein sequence ID" value="KAK4108849.1"/>
    <property type="molecule type" value="Genomic_DNA"/>
</dbReference>
<feature type="signal peptide" evidence="11">
    <location>
        <begin position="1"/>
        <end position="24"/>
    </location>
</feature>
<dbReference type="Pfam" id="PF00840">
    <property type="entry name" value="Glyco_hydro_7"/>
    <property type="match status" value="1"/>
</dbReference>
<dbReference type="PANTHER" id="PTHR33753:SF1">
    <property type="entry name" value="ENDO-BETA-1,4-GLUCANASE CELB"/>
    <property type="match status" value="1"/>
</dbReference>
<keyword evidence="6" id="KW-0119">Carbohydrate metabolism</keyword>
<comment type="catalytic activity">
    <reaction evidence="1">
        <text>Endohydrolysis of (1-&gt;4)-beta-D-glucosidic linkages in cellulose, lichenin and cereal beta-D-glucans.</text>
        <dbReference type="EC" id="3.2.1.4"/>
    </reaction>
</comment>
<keyword evidence="10" id="KW-0812">Transmembrane</keyword>
<evidence type="ECO:0000256" key="7">
    <source>
        <dbReference type="ARBA" id="ARBA00023295"/>
    </source>
</evidence>
<keyword evidence="5" id="KW-0325">Glycoprotein</keyword>
<keyword evidence="8 9" id="KW-0624">Polysaccharide degradation</keyword>
<keyword evidence="10" id="KW-0472">Membrane</keyword>
<protein>
    <recommendedName>
        <fullName evidence="9">Glucanase</fullName>
        <ecNumber evidence="9">3.2.1.-</ecNumber>
    </recommendedName>
</protein>
<evidence type="ECO:0000256" key="6">
    <source>
        <dbReference type="ARBA" id="ARBA00023277"/>
    </source>
</evidence>
<dbReference type="RefSeq" id="XP_064666419.1">
    <property type="nucleotide sequence ID" value="XM_064816034.1"/>
</dbReference>
<evidence type="ECO:0000256" key="4">
    <source>
        <dbReference type="ARBA" id="ARBA00023001"/>
    </source>
</evidence>
<dbReference type="Proteomes" id="UP001302812">
    <property type="component" value="Unassembled WGS sequence"/>
</dbReference>
<dbReference type="InterPro" id="IPR013320">
    <property type="entry name" value="ConA-like_dom_sf"/>
</dbReference>
<dbReference type="AlphaFoldDB" id="A0AAN6QEU2"/>
<dbReference type="EC" id="3.2.1.-" evidence="9"/>
<dbReference type="SUPFAM" id="SSF49899">
    <property type="entry name" value="Concanavalin A-like lectins/glucanases"/>
    <property type="match status" value="1"/>
</dbReference>
<evidence type="ECO:0000256" key="3">
    <source>
        <dbReference type="ARBA" id="ARBA00022801"/>
    </source>
</evidence>
<accession>A0AAN6QEU2</accession>
<reference evidence="12" key="1">
    <citation type="journal article" date="2023" name="Mol. Phylogenet. Evol.">
        <title>Genome-scale phylogeny and comparative genomics of the fungal order Sordariales.</title>
        <authorList>
            <person name="Hensen N."/>
            <person name="Bonometti L."/>
            <person name="Westerberg I."/>
            <person name="Brannstrom I.O."/>
            <person name="Guillou S."/>
            <person name="Cros-Aarteil S."/>
            <person name="Calhoun S."/>
            <person name="Haridas S."/>
            <person name="Kuo A."/>
            <person name="Mondo S."/>
            <person name="Pangilinan J."/>
            <person name="Riley R."/>
            <person name="LaButti K."/>
            <person name="Andreopoulos B."/>
            <person name="Lipzen A."/>
            <person name="Chen C."/>
            <person name="Yan M."/>
            <person name="Daum C."/>
            <person name="Ng V."/>
            <person name="Clum A."/>
            <person name="Steindorff A."/>
            <person name="Ohm R.A."/>
            <person name="Martin F."/>
            <person name="Silar P."/>
            <person name="Natvig D.O."/>
            <person name="Lalanne C."/>
            <person name="Gautier V."/>
            <person name="Ament-Velasquez S.L."/>
            <person name="Kruys A."/>
            <person name="Hutchinson M.I."/>
            <person name="Powell A.J."/>
            <person name="Barry K."/>
            <person name="Miller A.N."/>
            <person name="Grigoriev I.V."/>
            <person name="Debuchy R."/>
            <person name="Gladieux P."/>
            <person name="Hiltunen Thoren M."/>
            <person name="Johannesson H."/>
        </authorList>
    </citation>
    <scope>NUCLEOTIDE SEQUENCE</scope>
    <source>
        <strain evidence="12">CBS 508.74</strain>
    </source>
</reference>
<evidence type="ECO:0000256" key="5">
    <source>
        <dbReference type="ARBA" id="ARBA00023180"/>
    </source>
</evidence>
<evidence type="ECO:0000256" key="2">
    <source>
        <dbReference type="ARBA" id="ARBA00006044"/>
    </source>
</evidence>